<dbReference type="OrthoDB" id="2606088at2759"/>
<accession>A0A0C9ZP38</accession>
<name>A0A0C9ZP38_9AGAM</name>
<protein>
    <submittedName>
        <fullName evidence="1">Uncharacterized protein</fullName>
    </submittedName>
</protein>
<organism evidence="1 2">
    <name type="scientific">Pisolithus microcarpus 441</name>
    <dbReference type="NCBI Taxonomy" id="765257"/>
    <lineage>
        <taxon>Eukaryota</taxon>
        <taxon>Fungi</taxon>
        <taxon>Dikarya</taxon>
        <taxon>Basidiomycota</taxon>
        <taxon>Agaricomycotina</taxon>
        <taxon>Agaricomycetes</taxon>
        <taxon>Agaricomycetidae</taxon>
        <taxon>Boletales</taxon>
        <taxon>Sclerodermatineae</taxon>
        <taxon>Pisolithaceae</taxon>
        <taxon>Pisolithus</taxon>
    </lineage>
</organism>
<gene>
    <name evidence="1" type="ORF">PISMIDRAFT_12258</name>
</gene>
<dbReference type="Proteomes" id="UP000054018">
    <property type="component" value="Unassembled WGS sequence"/>
</dbReference>
<proteinExistence type="predicted"/>
<keyword evidence="2" id="KW-1185">Reference proteome</keyword>
<evidence type="ECO:0000313" key="2">
    <source>
        <dbReference type="Proteomes" id="UP000054018"/>
    </source>
</evidence>
<reference evidence="2" key="2">
    <citation type="submission" date="2015-01" db="EMBL/GenBank/DDBJ databases">
        <title>Evolutionary Origins and Diversification of the Mycorrhizal Mutualists.</title>
        <authorList>
            <consortium name="DOE Joint Genome Institute"/>
            <consortium name="Mycorrhizal Genomics Consortium"/>
            <person name="Kohler A."/>
            <person name="Kuo A."/>
            <person name="Nagy L.G."/>
            <person name="Floudas D."/>
            <person name="Copeland A."/>
            <person name="Barry K.W."/>
            <person name="Cichocki N."/>
            <person name="Veneault-Fourrey C."/>
            <person name="LaButti K."/>
            <person name="Lindquist E.A."/>
            <person name="Lipzen A."/>
            <person name="Lundell T."/>
            <person name="Morin E."/>
            <person name="Murat C."/>
            <person name="Riley R."/>
            <person name="Ohm R."/>
            <person name="Sun H."/>
            <person name="Tunlid A."/>
            <person name="Henrissat B."/>
            <person name="Grigoriev I.V."/>
            <person name="Hibbett D.S."/>
            <person name="Martin F."/>
        </authorList>
    </citation>
    <scope>NUCLEOTIDE SEQUENCE [LARGE SCALE GENOMIC DNA]</scope>
    <source>
        <strain evidence="2">441</strain>
    </source>
</reference>
<evidence type="ECO:0000313" key="1">
    <source>
        <dbReference type="EMBL" id="KIK21498.1"/>
    </source>
</evidence>
<dbReference type="EMBL" id="KN833751">
    <property type="protein sequence ID" value="KIK21498.1"/>
    <property type="molecule type" value="Genomic_DNA"/>
</dbReference>
<dbReference type="HOGENOM" id="CLU_1619713_0_0_1"/>
<dbReference type="AlphaFoldDB" id="A0A0C9ZP38"/>
<reference evidence="1 2" key="1">
    <citation type="submission" date="2014-04" db="EMBL/GenBank/DDBJ databases">
        <authorList>
            <consortium name="DOE Joint Genome Institute"/>
            <person name="Kuo A."/>
            <person name="Kohler A."/>
            <person name="Costa M.D."/>
            <person name="Nagy L.G."/>
            <person name="Floudas D."/>
            <person name="Copeland A."/>
            <person name="Barry K.W."/>
            <person name="Cichocki N."/>
            <person name="Veneault-Fourrey C."/>
            <person name="LaButti K."/>
            <person name="Lindquist E.A."/>
            <person name="Lipzen A."/>
            <person name="Lundell T."/>
            <person name="Morin E."/>
            <person name="Murat C."/>
            <person name="Sun H."/>
            <person name="Tunlid A."/>
            <person name="Henrissat B."/>
            <person name="Grigoriev I.V."/>
            <person name="Hibbett D.S."/>
            <person name="Martin F."/>
            <person name="Nordberg H.P."/>
            <person name="Cantor M.N."/>
            <person name="Hua S.X."/>
        </authorList>
    </citation>
    <scope>NUCLEOTIDE SEQUENCE [LARGE SCALE GENOMIC DNA]</scope>
    <source>
        <strain evidence="1 2">441</strain>
    </source>
</reference>
<sequence>MQPDPVLLYHATPSKFVDDIKKGVKLDRAKPRTDFHRERHAFYLTDNEDIAKTVMAEEVGGFASQPTAVITFSLDLDGLKVKTFSSALEGDTLDEWRAHVNYCRFYQKKNEPLPAVPATVTANFDVIIGWMSTKKQGRYEPGDSHVWQYAILTEEALSKLKFVKVEYQS</sequence>